<keyword evidence="1" id="KW-0472">Membrane</keyword>
<feature type="domain" description="DUF3592" evidence="2">
    <location>
        <begin position="45"/>
        <end position="116"/>
    </location>
</feature>
<sequence length="157" mass="16642">MQRSLAVGVDSNRLAIALMGVVAILFAAVPIGYNALFLANSQIATGTAVEFGHELTDNTKGSRPAGTSTVIEFTTAAGETVRFDGGPAASSLYTDLGDRVPVRYDPGDPDHAMVDEAFLFVRLTYLPLIFAALGAAALGTVAWMMLLRSRIRQPAIR</sequence>
<dbReference type="EMBL" id="JBEYBF010000008">
    <property type="protein sequence ID" value="MEU1952976.1"/>
    <property type="molecule type" value="Genomic_DNA"/>
</dbReference>
<evidence type="ECO:0000259" key="2">
    <source>
        <dbReference type="Pfam" id="PF12158"/>
    </source>
</evidence>
<reference evidence="3 4" key="1">
    <citation type="submission" date="2024-06" db="EMBL/GenBank/DDBJ databases">
        <title>The Natural Products Discovery Center: Release of the First 8490 Sequenced Strains for Exploring Actinobacteria Biosynthetic Diversity.</title>
        <authorList>
            <person name="Kalkreuter E."/>
            <person name="Kautsar S.A."/>
            <person name="Yang D."/>
            <person name="Bader C.D."/>
            <person name="Teijaro C.N."/>
            <person name="Fluegel L."/>
            <person name="Davis C.M."/>
            <person name="Simpson J.R."/>
            <person name="Lauterbach L."/>
            <person name="Steele A.D."/>
            <person name="Gui C."/>
            <person name="Meng S."/>
            <person name="Li G."/>
            <person name="Viehrig K."/>
            <person name="Ye F."/>
            <person name="Su P."/>
            <person name="Kiefer A.F."/>
            <person name="Nichols A."/>
            <person name="Cepeda A.J."/>
            <person name="Yan W."/>
            <person name="Fan B."/>
            <person name="Jiang Y."/>
            <person name="Adhikari A."/>
            <person name="Zheng C.-J."/>
            <person name="Schuster L."/>
            <person name="Cowan T.M."/>
            <person name="Smanski M.J."/>
            <person name="Chevrette M.G."/>
            <person name="De Carvalho L.P.S."/>
            <person name="Shen B."/>
        </authorList>
    </citation>
    <scope>NUCLEOTIDE SEQUENCE [LARGE SCALE GENOMIC DNA]</scope>
    <source>
        <strain evidence="3 4">NPDC019708</strain>
    </source>
</reference>
<protein>
    <submittedName>
        <fullName evidence="3">DUF3592 domain-containing protein</fullName>
    </submittedName>
</protein>
<dbReference type="InterPro" id="IPR021994">
    <property type="entry name" value="DUF3592"/>
</dbReference>
<keyword evidence="4" id="KW-1185">Reference proteome</keyword>
<evidence type="ECO:0000256" key="1">
    <source>
        <dbReference type="SAM" id="Phobius"/>
    </source>
</evidence>
<accession>A0ABV2WQ24</accession>
<evidence type="ECO:0000313" key="4">
    <source>
        <dbReference type="Proteomes" id="UP001550628"/>
    </source>
</evidence>
<feature type="transmembrane region" description="Helical" evidence="1">
    <location>
        <begin position="125"/>
        <end position="147"/>
    </location>
</feature>
<feature type="transmembrane region" description="Helical" evidence="1">
    <location>
        <begin position="12"/>
        <end position="33"/>
    </location>
</feature>
<proteinExistence type="predicted"/>
<name>A0ABV2WQ24_9NOCA</name>
<evidence type="ECO:0000313" key="3">
    <source>
        <dbReference type="EMBL" id="MEU1952976.1"/>
    </source>
</evidence>
<gene>
    <name evidence="3" type="ORF">ABZ510_14020</name>
</gene>
<dbReference type="RefSeq" id="WP_356953955.1">
    <property type="nucleotide sequence ID" value="NZ_JBEYBD010000001.1"/>
</dbReference>
<dbReference type="Pfam" id="PF12158">
    <property type="entry name" value="DUF3592"/>
    <property type="match status" value="1"/>
</dbReference>
<keyword evidence="1" id="KW-0812">Transmembrane</keyword>
<dbReference type="Proteomes" id="UP001550628">
    <property type="component" value="Unassembled WGS sequence"/>
</dbReference>
<comment type="caution">
    <text evidence="3">The sequence shown here is derived from an EMBL/GenBank/DDBJ whole genome shotgun (WGS) entry which is preliminary data.</text>
</comment>
<keyword evidence="1" id="KW-1133">Transmembrane helix</keyword>
<organism evidence="3 4">
    <name type="scientific">Nocardia rhamnosiphila</name>
    <dbReference type="NCBI Taxonomy" id="426716"/>
    <lineage>
        <taxon>Bacteria</taxon>
        <taxon>Bacillati</taxon>
        <taxon>Actinomycetota</taxon>
        <taxon>Actinomycetes</taxon>
        <taxon>Mycobacteriales</taxon>
        <taxon>Nocardiaceae</taxon>
        <taxon>Nocardia</taxon>
    </lineage>
</organism>